<dbReference type="OrthoDB" id="265955at2759"/>
<evidence type="ECO:0000256" key="1">
    <source>
        <dbReference type="ARBA" id="ARBA00006895"/>
    </source>
</evidence>
<organism evidence="6 7">
    <name type="scientific">Piedraia hortae CBS 480.64</name>
    <dbReference type="NCBI Taxonomy" id="1314780"/>
    <lineage>
        <taxon>Eukaryota</taxon>
        <taxon>Fungi</taxon>
        <taxon>Dikarya</taxon>
        <taxon>Ascomycota</taxon>
        <taxon>Pezizomycotina</taxon>
        <taxon>Dothideomycetes</taxon>
        <taxon>Dothideomycetidae</taxon>
        <taxon>Capnodiales</taxon>
        <taxon>Piedraiaceae</taxon>
        <taxon>Piedraia</taxon>
    </lineage>
</organism>
<comment type="similarity">
    <text evidence="1">Belongs to the CACTIN family.</text>
</comment>
<evidence type="ECO:0000259" key="4">
    <source>
        <dbReference type="Pfam" id="PF09732"/>
    </source>
</evidence>
<sequence>MSKRKFGTVEVQESTWIADEDRFVLRQMKKKAALRAKNGRASPIDWLAVGLALVDPDHNIIDDEVDLQEVQVKKPSAVFARLSTSESAELDQRITEYTMLESFKGNRDYWVSLGTICKDRQKRAASRSTMRGSEGVAADLSKLLGPKSFEELQKLEGQIEAKLATNGTIDVEYWEHLLNTLLTYKEKAKLRELDNALIEPRLSALRKQQAHLAAVWQDKLDHSRANAPNPAANVVPTESSLDPEPMLCLRTEDQALESMTGDEFEKKVARERGKVHNSDHIPTFGRLIDPDRPERPAKEQTVRSASPQQSAFDLQIARGLRDNEEIFDAEVAVTTKNMSTWSSQYRPRKPQYFNRVIKGYEWNKYNQTHYDQEHPPPRVVQGYSFNIFYPDLVNKMKTPSYRIERDHVRRRGEMNAPAGEDDTCVIRFTAGAPYEDIAFRIVDREWDYSAKHDRGFRCSFDKSILQLHFQFKKIFYRK</sequence>
<dbReference type="Pfam" id="PF09732">
    <property type="entry name" value="CactinC_cactus"/>
    <property type="match status" value="1"/>
</dbReference>
<protein>
    <recommendedName>
        <fullName evidence="2">Splicing factor Cactin</fullName>
    </recommendedName>
</protein>
<dbReference type="InterPro" id="IPR018816">
    <property type="entry name" value="Cactin_central"/>
</dbReference>
<name>A0A6A7BUS9_9PEZI</name>
<feature type="domain" description="Splicing factor Cactin C-terminal" evidence="4">
    <location>
        <begin position="341"/>
        <end position="478"/>
    </location>
</feature>
<dbReference type="SMART" id="SM01050">
    <property type="entry name" value="CactinC_cactus"/>
    <property type="match status" value="1"/>
</dbReference>
<dbReference type="Proteomes" id="UP000799421">
    <property type="component" value="Unassembled WGS sequence"/>
</dbReference>
<dbReference type="PANTHER" id="PTHR21737:SF4">
    <property type="entry name" value="SPLICING FACTOR CACTIN"/>
    <property type="match status" value="1"/>
</dbReference>
<dbReference type="Pfam" id="PF10312">
    <property type="entry name" value="Cactin_mid"/>
    <property type="match status" value="1"/>
</dbReference>
<dbReference type="EMBL" id="MU005999">
    <property type="protein sequence ID" value="KAF2859001.1"/>
    <property type="molecule type" value="Genomic_DNA"/>
</dbReference>
<dbReference type="PANTHER" id="PTHR21737">
    <property type="entry name" value="POLYGLUTAMINE BINDING PROTEIN 1/MARVEL MEMBRANE-ASSOCIATING DOMAIN CONTAINING 3"/>
    <property type="match status" value="1"/>
</dbReference>
<dbReference type="GO" id="GO:0005681">
    <property type="term" value="C:spliceosomal complex"/>
    <property type="evidence" value="ECO:0007669"/>
    <property type="project" value="TreeGrafter"/>
</dbReference>
<gene>
    <name evidence="6" type="ORF">K470DRAFT_220047</name>
</gene>
<evidence type="ECO:0000259" key="5">
    <source>
        <dbReference type="Pfam" id="PF10312"/>
    </source>
</evidence>
<feature type="domain" description="Splicing factor cactin central" evidence="5">
    <location>
        <begin position="12"/>
        <end position="193"/>
    </location>
</feature>
<reference evidence="6" key="1">
    <citation type="journal article" date="2020" name="Stud. Mycol.">
        <title>101 Dothideomycetes genomes: a test case for predicting lifestyles and emergence of pathogens.</title>
        <authorList>
            <person name="Haridas S."/>
            <person name="Albert R."/>
            <person name="Binder M."/>
            <person name="Bloem J."/>
            <person name="Labutti K."/>
            <person name="Salamov A."/>
            <person name="Andreopoulos B."/>
            <person name="Baker S."/>
            <person name="Barry K."/>
            <person name="Bills G."/>
            <person name="Bluhm B."/>
            <person name="Cannon C."/>
            <person name="Castanera R."/>
            <person name="Culley D."/>
            <person name="Daum C."/>
            <person name="Ezra D."/>
            <person name="Gonzalez J."/>
            <person name="Henrissat B."/>
            <person name="Kuo A."/>
            <person name="Liang C."/>
            <person name="Lipzen A."/>
            <person name="Lutzoni F."/>
            <person name="Magnuson J."/>
            <person name="Mondo S."/>
            <person name="Nolan M."/>
            <person name="Ohm R."/>
            <person name="Pangilinan J."/>
            <person name="Park H.-J."/>
            <person name="Ramirez L."/>
            <person name="Alfaro M."/>
            <person name="Sun H."/>
            <person name="Tritt A."/>
            <person name="Yoshinaga Y."/>
            <person name="Zwiers L.-H."/>
            <person name="Turgeon B."/>
            <person name="Goodwin S."/>
            <person name="Spatafora J."/>
            <person name="Crous P."/>
            <person name="Grigoriev I."/>
        </authorList>
    </citation>
    <scope>NUCLEOTIDE SEQUENCE</scope>
    <source>
        <strain evidence="6">CBS 480.64</strain>
    </source>
</reference>
<evidence type="ECO:0000313" key="6">
    <source>
        <dbReference type="EMBL" id="KAF2859001.1"/>
    </source>
</evidence>
<accession>A0A6A7BUS9</accession>
<keyword evidence="7" id="KW-1185">Reference proteome</keyword>
<evidence type="ECO:0000313" key="7">
    <source>
        <dbReference type="Proteomes" id="UP000799421"/>
    </source>
</evidence>
<evidence type="ECO:0000256" key="2">
    <source>
        <dbReference type="ARBA" id="ARBA00034534"/>
    </source>
</evidence>
<dbReference type="GO" id="GO:0045292">
    <property type="term" value="P:mRNA cis splicing, via spliceosome"/>
    <property type="evidence" value="ECO:0007669"/>
    <property type="project" value="TreeGrafter"/>
</dbReference>
<feature type="compositionally biased region" description="Basic and acidic residues" evidence="3">
    <location>
        <begin position="288"/>
        <end position="301"/>
    </location>
</feature>
<feature type="region of interest" description="Disordered" evidence="3">
    <location>
        <begin position="270"/>
        <end position="309"/>
    </location>
</feature>
<feature type="compositionally biased region" description="Basic and acidic residues" evidence="3">
    <location>
        <begin position="270"/>
        <end position="279"/>
    </location>
</feature>
<proteinExistence type="inferred from homology"/>
<dbReference type="GO" id="GO:0005737">
    <property type="term" value="C:cytoplasm"/>
    <property type="evidence" value="ECO:0007669"/>
    <property type="project" value="TreeGrafter"/>
</dbReference>
<dbReference type="AlphaFoldDB" id="A0A6A7BUS9"/>
<evidence type="ECO:0000256" key="3">
    <source>
        <dbReference type="SAM" id="MobiDB-lite"/>
    </source>
</evidence>
<dbReference type="InterPro" id="IPR019134">
    <property type="entry name" value="Cactin_C"/>
</dbReference>